<keyword evidence="2 5" id="KW-0378">Hydrolase</keyword>
<gene>
    <name evidence="5" type="ORF">LUCI_3899</name>
</gene>
<evidence type="ECO:0000313" key="6">
    <source>
        <dbReference type="Proteomes" id="UP000277811"/>
    </source>
</evidence>
<dbReference type="InterPro" id="IPR002168">
    <property type="entry name" value="Lipase_GDXG_HIS_AS"/>
</dbReference>
<protein>
    <submittedName>
        <fullName evidence="5">Alpha/beta hydrolase fold-3</fullName>
    </submittedName>
</protein>
<dbReference type="PANTHER" id="PTHR48081">
    <property type="entry name" value="AB HYDROLASE SUPERFAMILY PROTEIN C4A8.06C"/>
    <property type="match status" value="1"/>
</dbReference>
<comment type="similarity">
    <text evidence="1">Belongs to the 'GDXG' lipolytic enzyme family.</text>
</comment>
<dbReference type="InterPro" id="IPR029058">
    <property type="entry name" value="AB_hydrolase_fold"/>
</dbReference>
<name>A0A498RB06_9FIRM</name>
<evidence type="ECO:0000313" key="5">
    <source>
        <dbReference type="EMBL" id="VBB08621.1"/>
    </source>
</evidence>
<dbReference type="SUPFAM" id="SSF53474">
    <property type="entry name" value="alpha/beta-Hydrolases"/>
    <property type="match status" value="1"/>
</dbReference>
<evidence type="ECO:0000256" key="3">
    <source>
        <dbReference type="SAM" id="SignalP"/>
    </source>
</evidence>
<dbReference type="PROSITE" id="PS01173">
    <property type="entry name" value="LIPASE_GDXG_HIS"/>
    <property type="match status" value="1"/>
</dbReference>
<feature type="signal peptide" evidence="3">
    <location>
        <begin position="1"/>
        <end position="28"/>
    </location>
</feature>
<evidence type="ECO:0000256" key="1">
    <source>
        <dbReference type="ARBA" id="ARBA00010515"/>
    </source>
</evidence>
<keyword evidence="3" id="KW-0732">Signal</keyword>
<dbReference type="PANTHER" id="PTHR48081:SF8">
    <property type="entry name" value="ALPHA_BETA HYDROLASE FOLD-3 DOMAIN-CONTAINING PROTEIN-RELATED"/>
    <property type="match status" value="1"/>
</dbReference>
<keyword evidence="6" id="KW-1185">Reference proteome</keyword>
<dbReference type="InterPro" id="IPR050300">
    <property type="entry name" value="GDXG_lipolytic_enzyme"/>
</dbReference>
<evidence type="ECO:0000256" key="2">
    <source>
        <dbReference type="ARBA" id="ARBA00022801"/>
    </source>
</evidence>
<proteinExistence type="inferred from homology"/>
<dbReference type="RefSeq" id="WP_207858089.1">
    <property type="nucleotide sequence ID" value="NZ_UPPP01000094.1"/>
</dbReference>
<organism evidence="5 6">
    <name type="scientific">Lucifera butyrica</name>
    <dbReference type="NCBI Taxonomy" id="1351585"/>
    <lineage>
        <taxon>Bacteria</taxon>
        <taxon>Bacillati</taxon>
        <taxon>Bacillota</taxon>
        <taxon>Negativicutes</taxon>
        <taxon>Veillonellales</taxon>
        <taxon>Veillonellaceae</taxon>
        <taxon>Lucifera</taxon>
    </lineage>
</organism>
<dbReference type="AlphaFoldDB" id="A0A498RB06"/>
<dbReference type="InterPro" id="IPR013094">
    <property type="entry name" value="AB_hydrolase_3"/>
</dbReference>
<dbReference type="Pfam" id="PF07859">
    <property type="entry name" value="Abhydrolase_3"/>
    <property type="match status" value="1"/>
</dbReference>
<accession>A0A498RB06</accession>
<feature type="chain" id="PRO_5019809109" evidence="3">
    <location>
        <begin position="29"/>
        <end position="352"/>
    </location>
</feature>
<reference evidence="5 6" key="1">
    <citation type="submission" date="2018-06" db="EMBL/GenBank/DDBJ databases">
        <authorList>
            <person name="Strepis N."/>
        </authorList>
    </citation>
    <scope>NUCLEOTIDE SEQUENCE [LARGE SCALE GENOMIC DNA]</scope>
    <source>
        <strain evidence="5">LUCI</strain>
    </source>
</reference>
<dbReference type="Proteomes" id="UP000277811">
    <property type="component" value="Unassembled WGS sequence"/>
</dbReference>
<evidence type="ECO:0000259" key="4">
    <source>
        <dbReference type="Pfam" id="PF07859"/>
    </source>
</evidence>
<sequence length="352" mass="38568">MGKKTFFLRIGILVLSLMITAYSSQALASVTQDKKVEVYNFDNRINSELREAFSGMPVLDYVKDVVAFREAHKVSPTTLPTDDAVLVREETISGYEGIPDLKVRTFQPKTRSGNLPAVLWIHGGGYILGSAEAAEGLILRIVKEGNCVVVAPNYRLAPENTFPAAIDDCYATLKWMADNSKNNLMINTERIAVAGTSAGGGLTAAVALKARDEKGPSICFEMPLYPMLDDRNVTASSYQVTDGRVWNREDNVKAWGMYLGNGNGKKVSPYAAPARATDLSGLPPTFIMIGELDVFRDEVIDYANRLMQAGVPTELHIYPGCFHGFEIFIPQAEISKKAKSEYIGALTKAINR</sequence>
<dbReference type="EMBL" id="UPPP01000094">
    <property type="protein sequence ID" value="VBB08621.1"/>
    <property type="molecule type" value="Genomic_DNA"/>
</dbReference>
<dbReference type="GO" id="GO:0016787">
    <property type="term" value="F:hydrolase activity"/>
    <property type="evidence" value="ECO:0007669"/>
    <property type="project" value="UniProtKB-KW"/>
</dbReference>
<dbReference type="Gene3D" id="3.40.50.1820">
    <property type="entry name" value="alpha/beta hydrolase"/>
    <property type="match status" value="1"/>
</dbReference>
<feature type="domain" description="Alpha/beta hydrolase fold-3" evidence="4">
    <location>
        <begin position="118"/>
        <end position="326"/>
    </location>
</feature>